<accession>A0A0P9GL15</accession>
<dbReference type="NCBIfam" id="TIGR01182">
    <property type="entry name" value="eda"/>
    <property type="match status" value="1"/>
</dbReference>
<dbReference type="PATRIC" id="fig|471514.4.peg.1731"/>
<sequence>MQRLKGIPDARFLLDTGVIAIARGIPSGSELNLCSALYEGGIRVLEVTMNTPGACGMIEQLRRTYQDRMWIGAGTVLTVSDAESALASGAQFFVTPHVDVSVITYSVEHGIPIFSGALTPTEIVTAYQAGAAAVKVFPSKSMGPGYLQELQGPLRHIPMIAVGGISVGNATDFLNAGAIAIGVGGNLVNPNHITRGEFKEIENYARHLVEVVNDCRDQRTPAK</sequence>
<comment type="caution">
    <text evidence="6">The sequence shown here is derived from an EMBL/GenBank/DDBJ whole genome shotgun (WGS) entry which is preliminary data.</text>
</comment>
<dbReference type="InterPro" id="IPR013785">
    <property type="entry name" value="Aldolase_TIM"/>
</dbReference>
<dbReference type="CDD" id="cd00452">
    <property type="entry name" value="KDPG_aldolase"/>
    <property type="match status" value="1"/>
</dbReference>
<evidence type="ECO:0000313" key="6">
    <source>
        <dbReference type="EMBL" id="KPV40817.1"/>
    </source>
</evidence>
<evidence type="ECO:0000256" key="3">
    <source>
        <dbReference type="ARBA" id="ARBA00011233"/>
    </source>
</evidence>
<evidence type="ECO:0008006" key="8">
    <source>
        <dbReference type="Google" id="ProtNLM"/>
    </source>
</evidence>
<evidence type="ECO:0000256" key="2">
    <source>
        <dbReference type="ARBA" id="ARBA00006906"/>
    </source>
</evidence>
<comment type="subunit">
    <text evidence="3">Homotrimer.</text>
</comment>
<dbReference type="SUPFAM" id="SSF51569">
    <property type="entry name" value="Aldolase"/>
    <property type="match status" value="1"/>
</dbReference>
<organism evidence="6 7">
    <name type="scientific">Alicyclobacillus ferrooxydans</name>
    <dbReference type="NCBI Taxonomy" id="471514"/>
    <lineage>
        <taxon>Bacteria</taxon>
        <taxon>Bacillati</taxon>
        <taxon>Bacillota</taxon>
        <taxon>Bacilli</taxon>
        <taxon>Bacillales</taxon>
        <taxon>Alicyclobacillaceae</taxon>
        <taxon>Alicyclobacillus</taxon>
    </lineage>
</organism>
<dbReference type="PANTHER" id="PTHR30246">
    <property type="entry name" value="2-KETO-3-DEOXY-6-PHOSPHOGLUCONATE ALDOLASE"/>
    <property type="match status" value="1"/>
</dbReference>
<dbReference type="OrthoDB" id="9802667at2"/>
<dbReference type="EMBL" id="LJCO01000096">
    <property type="protein sequence ID" value="KPV40817.1"/>
    <property type="molecule type" value="Genomic_DNA"/>
</dbReference>
<evidence type="ECO:0000256" key="5">
    <source>
        <dbReference type="ARBA" id="ARBA00023277"/>
    </source>
</evidence>
<evidence type="ECO:0000256" key="4">
    <source>
        <dbReference type="ARBA" id="ARBA00023239"/>
    </source>
</evidence>
<dbReference type="GO" id="GO:0016829">
    <property type="term" value="F:lyase activity"/>
    <property type="evidence" value="ECO:0007669"/>
    <property type="project" value="UniProtKB-KW"/>
</dbReference>
<dbReference type="AlphaFoldDB" id="A0A0P9GL15"/>
<comment type="similarity">
    <text evidence="2">Belongs to the KHG/KDPG aldolase family.</text>
</comment>
<dbReference type="Gene3D" id="3.20.20.70">
    <property type="entry name" value="Aldolase class I"/>
    <property type="match status" value="1"/>
</dbReference>
<evidence type="ECO:0000256" key="1">
    <source>
        <dbReference type="ARBA" id="ARBA00004761"/>
    </source>
</evidence>
<name>A0A0P9GL15_9BACL</name>
<comment type="pathway">
    <text evidence="1">Carbohydrate acid metabolism.</text>
</comment>
<dbReference type="RefSeq" id="WP_054971173.1">
    <property type="nucleotide sequence ID" value="NZ_LJCO01000096.1"/>
</dbReference>
<proteinExistence type="inferred from homology"/>
<dbReference type="InterPro" id="IPR000887">
    <property type="entry name" value="Aldlse_KDPG_KHG"/>
</dbReference>
<evidence type="ECO:0000313" key="7">
    <source>
        <dbReference type="Proteomes" id="UP000050482"/>
    </source>
</evidence>
<dbReference type="STRING" id="471514.AN477_21155"/>
<keyword evidence="5" id="KW-0119">Carbohydrate metabolism</keyword>
<reference evidence="6 7" key="1">
    <citation type="submission" date="2015-09" db="EMBL/GenBank/DDBJ databases">
        <title>Draft genome sequence of Alicyclobacillus ferrooxydans DSM 22381.</title>
        <authorList>
            <person name="Hemp J."/>
        </authorList>
    </citation>
    <scope>NUCLEOTIDE SEQUENCE [LARGE SCALE GENOMIC DNA]</scope>
    <source>
        <strain evidence="6 7">TC-34</strain>
    </source>
</reference>
<gene>
    <name evidence="6" type="ORF">AN477_21155</name>
</gene>
<dbReference type="Pfam" id="PF01081">
    <property type="entry name" value="Aldolase"/>
    <property type="match status" value="1"/>
</dbReference>
<dbReference type="Proteomes" id="UP000050482">
    <property type="component" value="Unassembled WGS sequence"/>
</dbReference>
<keyword evidence="4" id="KW-0456">Lyase</keyword>
<keyword evidence="7" id="KW-1185">Reference proteome</keyword>
<protein>
    <recommendedName>
        <fullName evidence="8">2-dehydro-3-deoxyphosphogluconate aldolase</fullName>
    </recommendedName>
</protein>
<dbReference type="PANTHER" id="PTHR30246:SF1">
    <property type="entry name" value="2-DEHYDRO-3-DEOXY-6-PHOSPHOGALACTONATE ALDOLASE-RELATED"/>
    <property type="match status" value="1"/>
</dbReference>